<feature type="region of interest" description="Disordered" evidence="1">
    <location>
        <begin position="292"/>
        <end position="311"/>
    </location>
</feature>
<dbReference type="Gene3D" id="1.10.287.450">
    <property type="entry name" value="Helix hairpin bin"/>
    <property type="match status" value="1"/>
</dbReference>
<dbReference type="GeneID" id="31526"/>
<name>Q9W455_DROME</name>
<reference evidence="2 6" key="5">
    <citation type="journal article" date="2002" name="Genome Biol.">
        <title>Heterochromatic sequences in a Drosophila whole-genome shotgun assembly.</title>
        <authorList>
            <person name="Hoskins R.A."/>
            <person name="Smith C.D."/>
            <person name="Carlson J.W."/>
            <person name="Carvalho A.B."/>
            <person name="Halpern A."/>
            <person name="Kaminker J.S."/>
            <person name="Kennedy C."/>
            <person name="Mungall C.J."/>
            <person name="Sullivan B.A."/>
            <person name="Sutton G.G."/>
            <person name="Yasuhara J.C."/>
            <person name="Wakimoto B.T."/>
            <person name="Myers E.W."/>
            <person name="Celniker S.E."/>
            <person name="Rubin G.M."/>
            <person name="Karpen G.H."/>
        </authorList>
    </citation>
    <scope>NUCLEOTIDE SEQUENCE [LARGE SCALE GENOMIC DNA]</scope>
    <source>
        <strain evidence="6">Berkeley</strain>
    </source>
</reference>
<dbReference type="OMA" id="MDEWFTE"/>
<dbReference type="EMBL" id="BT023834">
    <property type="protein sequence ID" value="AAZ86755.1"/>
    <property type="molecule type" value="mRNA"/>
</dbReference>
<reference evidence="2" key="14">
    <citation type="submission" date="2023-12" db="EMBL/GenBank/DDBJ databases">
        <authorList>
            <consortium name="FlyBase"/>
        </authorList>
    </citation>
    <scope>NUCLEOTIDE SEQUENCE</scope>
</reference>
<dbReference type="Bgee" id="FBgn0029825">
    <property type="expression patterns" value="Expressed in enteroblast (Drosophila) in digestive tract and 143 other cell types or tissues"/>
</dbReference>
<reference evidence="2 6" key="9">
    <citation type="journal article" date="2007" name="Science">
        <title>The Release 5.1 annotation of Drosophila melanogaster heterochromatin.</title>
        <authorList>
            <person name="Smith C.D."/>
            <person name="Shu S."/>
            <person name="Mungall C.J."/>
            <person name="Karpen G.H."/>
        </authorList>
    </citation>
    <scope>NUCLEOTIDE SEQUENCE [LARGE SCALE GENOMIC DNA]</scope>
    <source>
        <strain evidence="6">Berkeley</strain>
    </source>
</reference>
<reference evidence="2" key="11">
    <citation type="journal article" date="2015" name="G3 (Bethesda)">
        <title>Gene Model Annotations for Drosophila melanogaster: Impact of High-Throughput Data.</title>
        <authorList>
            <consortium name="FlyBase Consortium"/>
            <person name="Matthews B.B."/>
            <person name="Dos Santos G."/>
            <person name="Crosby M.A."/>
            <person name="Emmert D.B."/>
            <person name="St Pierre S.E."/>
            <person name="Gramates L.S."/>
            <person name="Zhou P."/>
            <person name="Schroeder A.J."/>
            <person name="Falls K."/>
            <person name="Strelets V."/>
            <person name="Russo S.M."/>
            <person name="Gelbart W.M."/>
            <person name="null"/>
        </authorList>
    </citation>
    <scope>NUCLEOTIDE SEQUENCE</scope>
</reference>
<organism evidence="2 6">
    <name type="scientific">Drosophila melanogaster</name>
    <name type="common">Fruit fly</name>
    <dbReference type="NCBI Taxonomy" id="7227"/>
    <lineage>
        <taxon>Eukaryota</taxon>
        <taxon>Metazoa</taxon>
        <taxon>Ecdysozoa</taxon>
        <taxon>Arthropoda</taxon>
        <taxon>Hexapoda</taxon>
        <taxon>Insecta</taxon>
        <taxon>Pterygota</taxon>
        <taxon>Neoptera</taxon>
        <taxon>Endopterygota</taxon>
        <taxon>Diptera</taxon>
        <taxon>Brachycera</taxon>
        <taxon>Muscomorpha</taxon>
        <taxon>Ephydroidea</taxon>
        <taxon>Drosophilidae</taxon>
        <taxon>Drosophila</taxon>
        <taxon>Sophophora</taxon>
    </lineage>
</organism>
<keyword evidence="6" id="KW-1185">Reference proteome</keyword>
<dbReference type="DNASU" id="31526"/>
<evidence type="ECO:0000313" key="2">
    <source>
        <dbReference type="EMBL" id="AAF46103.2"/>
    </source>
</evidence>
<evidence type="ECO:0000313" key="6">
    <source>
        <dbReference type="Proteomes" id="UP000000803"/>
    </source>
</evidence>
<dbReference type="IntAct" id="Q9W455">
    <property type="interactions" value="1"/>
</dbReference>
<feature type="compositionally biased region" description="Basic and acidic residues" evidence="1">
    <location>
        <begin position="353"/>
        <end position="392"/>
    </location>
</feature>
<reference evidence="3" key="7">
    <citation type="submission" date="2005-08" db="EMBL/GenBank/DDBJ databases">
        <authorList>
            <person name="Stapleton M."/>
            <person name="Carlson J."/>
            <person name="Chavez C."/>
            <person name="Frise E."/>
            <person name="George R."/>
            <person name="Pacleb J."/>
            <person name="Park S."/>
            <person name="Wan K."/>
            <person name="Yu C."/>
            <person name="Celniker S."/>
        </authorList>
    </citation>
    <scope>NUCLEOTIDE SEQUENCE</scope>
    <source>
        <strain evidence="3">Berkeley</strain>
    </source>
</reference>
<gene>
    <name evidence="2" type="primary">XRCC4</name>
    <name evidence="2" type="synonym">Dmel\CG12728</name>
    <name evidence="2" type="synonym">XLF1</name>
    <name evidence="2 5" type="ORF">CG12728</name>
    <name evidence="2" type="ORF">Dmel_CG12728</name>
</gene>
<proteinExistence type="evidence at transcript level"/>
<reference evidence="2" key="12">
    <citation type="journal article" date="2015" name="G3 (Bethesda)">
        <title>Gene Model Annotations for Drosophila melanogaster: The Rule-Benders.</title>
        <authorList>
            <consortium name="FlyBase Consortium"/>
            <person name="Crosby M.A."/>
            <person name="Gramates L.S."/>
            <person name="Dos Santos G."/>
            <person name="Matthews B.B."/>
            <person name="St Pierre S.E."/>
            <person name="Zhou P."/>
            <person name="Schroeder A.J."/>
            <person name="Falls K."/>
            <person name="Emmert D.B."/>
            <person name="Russo S.M."/>
            <person name="Gelbart W.M."/>
            <person name="null"/>
        </authorList>
    </citation>
    <scope>NUCLEOTIDE SEQUENCE</scope>
</reference>
<dbReference type="AGR" id="FB:FBgn0029825"/>
<reference evidence="6" key="3">
    <citation type="journal article" date="2002" name="Genome Biol.">
        <title>Annotation of the Drosophila melanogaster euchromatic genome: a systematic review.</title>
        <authorList>
            <person name="Misra S."/>
            <person name="Crosby M.A."/>
            <person name="Mungall C.J."/>
            <person name="Matthews B.B."/>
            <person name="Campbell K.S."/>
            <person name="Hradecky P."/>
            <person name="Huang Y."/>
            <person name="Kaminker J.S."/>
            <person name="Millburn G.H."/>
            <person name="Prochnik S.E."/>
            <person name="Smith C.D."/>
            <person name="Tupy J.L."/>
            <person name="Whitfied E.J."/>
            <person name="Bayraktaroglu L."/>
            <person name="Berman B.P."/>
            <person name="Bettencourt B.R."/>
            <person name="Celniker S.E."/>
            <person name="de Grey A.D."/>
            <person name="Drysdale R.A."/>
            <person name="Harris N.L."/>
            <person name="Richter J."/>
            <person name="Russo S."/>
            <person name="Schroeder A.J."/>
            <person name="Shu S.Q."/>
            <person name="Stapleton M."/>
            <person name="Yamada C."/>
            <person name="Ashburner M."/>
            <person name="Gelbart W.M."/>
            <person name="Rubin G.M."/>
            <person name="Lewis S.E."/>
        </authorList>
    </citation>
    <scope>GENOME REANNOTATION</scope>
    <source>
        <strain evidence="6">Berkeley</strain>
    </source>
</reference>
<evidence type="ECO:0000313" key="5">
    <source>
        <dbReference type="FlyBase" id="FBgn0029825"/>
    </source>
</evidence>
<reference evidence="2 6" key="1">
    <citation type="journal article" date="2000" name="Science">
        <title>The genome sequence of Drosophila melanogaster.</title>
        <authorList>
            <person name="Adams M.D."/>
            <person name="Celniker S.E."/>
            <person name="Holt R.A."/>
            <person name="Evans C.A."/>
            <person name="Gocayne J.D."/>
            <person name="Amanatides P.G."/>
            <person name="Scherer S.E."/>
            <person name="Li P.W."/>
            <person name="Hoskins R.A."/>
            <person name="Galle R.F."/>
            <person name="George R.A."/>
            <person name="Lewis S.E."/>
            <person name="Richards S."/>
            <person name="Ashburner M."/>
            <person name="Henderson S.N."/>
            <person name="Sutton G.G."/>
            <person name="Wortman J.R."/>
            <person name="Yandell M.D."/>
            <person name="Zhang Q."/>
            <person name="Chen L.X."/>
            <person name="Brandon R.C."/>
            <person name="Rogers Y.H."/>
            <person name="Blazej R.G."/>
            <person name="Champe M."/>
            <person name="Pfeiffer B.D."/>
            <person name="Wan K.H."/>
            <person name="Doyle C."/>
            <person name="Baxter E.G."/>
            <person name="Helt G."/>
            <person name="Nelson C.R."/>
            <person name="Gabor G.L."/>
            <person name="Abril J.F."/>
            <person name="Agbayani A."/>
            <person name="An H.J."/>
            <person name="Andrews-Pfannkoch C."/>
            <person name="Baldwin D."/>
            <person name="Ballew R.M."/>
            <person name="Basu A."/>
            <person name="Baxendale J."/>
            <person name="Bayraktaroglu L."/>
            <person name="Beasley E.M."/>
            <person name="Beeson K.Y."/>
            <person name="Benos P.V."/>
            <person name="Berman B.P."/>
            <person name="Bhandari D."/>
            <person name="Bolshakov S."/>
            <person name="Borkova D."/>
            <person name="Botchan M.R."/>
            <person name="Bouck J."/>
            <person name="Brokstein P."/>
            <person name="Brottier P."/>
            <person name="Burtis K.C."/>
            <person name="Busam D.A."/>
            <person name="Butler H."/>
            <person name="Cadieu E."/>
            <person name="Center A."/>
            <person name="Chandra I."/>
            <person name="Cherry J.M."/>
            <person name="Cawley S."/>
            <person name="Dahlke C."/>
            <person name="Davenport L.B."/>
            <person name="Davies P."/>
            <person name="de Pablos B."/>
            <person name="Delcher A."/>
            <person name="Deng Z."/>
            <person name="Mays A.D."/>
            <person name="Dew I."/>
            <person name="Dietz S.M."/>
            <person name="Dodson K."/>
            <person name="Doup L.E."/>
            <person name="Downes M."/>
            <person name="Dugan-Rocha S."/>
            <person name="Dunkov B.C."/>
            <person name="Dunn P."/>
            <person name="Durbin K.J."/>
            <person name="Evangelista C.C."/>
            <person name="Ferraz C."/>
            <person name="Ferriera S."/>
            <person name="Fleischmann W."/>
            <person name="Fosler C."/>
            <person name="Gabrielian A.E."/>
            <person name="Garg N.S."/>
            <person name="Gelbart W.M."/>
            <person name="Glasser K."/>
            <person name="Glodek A."/>
            <person name="Gong F."/>
            <person name="Gorrell J.H."/>
            <person name="Gu Z."/>
            <person name="Guan P."/>
            <person name="Harris M."/>
            <person name="Harris N.L."/>
            <person name="Harvey D."/>
            <person name="Heiman T.J."/>
            <person name="Hernandez J.R."/>
            <person name="Houck J."/>
            <person name="Hostin D."/>
            <person name="Houston K.A."/>
            <person name="Howland T.J."/>
            <person name="Wei M.H."/>
            <person name="Ibegwam C."/>
            <person name="Jalali M."/>
            <person name="Kalush F."/>
            <person name="Karpen G.H."/>
            <person name="Ke Z."/>
            <person name="Kennison J.A."/>
            <person name="Ketchum K.A."/>
            <person name="Kimmel B.E."/>
            <person name="Kodira C.D."/>
            <person name="Kraft C."/>
            <person name="Kravitz S."/>
            <person name="Kulp D."/>
            <person name="Lai Z."/>
            <person name="Lasko P."/>
            <person name="Lei Y."/>
            <person name="Levitsky A.A."/>
            <person name="Li J."/>
            <person name="Li Z."/>
            <person name="Liang Y."/>
            <person name="Lin X."/>
            <person name="Liu X."/>
            <person name="Mattei B."/>
            <person name="McIntosh T.C."/>
            <person name="McLeod M.P."/>
            <person name="McPherson D."/>
            <person name="Merkulov G."/>
            <person name="Milshina N.V."/>
            <person name="Mobarry C."/>
            <person name="Morris J."/>
            <person name="Moshrefi A."/>
            <person name="Mount S.M."/>
            <person name="Moy M."/>
            <person name="Murphy B."/>
            <person name="Murphy L."/>
            <person name="Muzny D.M."/>
            <person name="Nelson D.L."/>
            <person name="Nelson D.R."/>
            <person name="Nelson K.A."/>
            <person name="Nixon K."/>
            <person name="Nusskern D.R."/>
            <person name="Pacleb J.M."/>
            <person name="Palazzolo M."/>
            <person name="Pittman G.S."/>
            <person name="Pan S."/>
            <person name="Pollard J."/>
            <person name="Puri V."/>
            <person name="Reese M.G."/>
            <person name="Reinert K."/>
            <person name="Remington K."/>
            <person name="Saunders R.D."/>
            <person name="Scheeler F."/>
            <person name="Shen H."/>
            <person name="Shue B.C."/>
            <person name="Siden-Kiamos I."/>
            <person name="Simpson M."/>
            <person name="Skupski M.P."/>
            <person name="Smith T."/>
            <person name="Spier E."/>
            <person name="Spradling A.C."/>
            <person name="Stapleton M."/>
            <person name="Strong R."/>
            <person name="Sun E."/>
            <person name="Svirskas R."/>
            <person name="Tector C."/>
            <person name="Turner R."/>
            <person name="Venter E."/>
            <person name="Wang A.H."/>
            <person name="Wang X."/>
            <person name="Wang Z.Y."/>
            <person name="Wassarman D.A."/>
            <person name="Weinstock G.M."/>
            <person name="Weissenbach J."/>
            <person name="Williams S.M."/>
            <person name="WoodageT"/>
            <person name="Worley K.C."/>
            <person name="Wu D."/>
            <person name="Yang S."/>
            <person name="Yao Q.A."/>
            <person name="Ye J."/>
            <person name="Yeh R.F."/>
            <person name="Zaveri J.S."/>
            <person name="Zhan M."/>
            <person name="Zhang G."/>
            <person name="Zhao Q."/>
            <person name="Zheng L."/>
            <person name="Zheng X.H."/>
            <person name="Zhong F.N."/>
            <person name="Zhong W."/>
            <person name="Zhou X."/>
            <person name="Zhu S."/>
            <person name="Zhu X."/>
            <person name="Smith H.O."/>
            <person name="Gibbs R.A."/>
            <person name="Myers E.W."/>
            <person name="Rubin G.M."/>
            <person name="Venter J.C."/>
        </authorList>
    </citation>
    <scope>NUCLEOTIDE SEQUENCE [LARGE SCALE GENOMIC DNA]</scope>
    <source>
        <strain evidence="6">Berkeley</strain>
    </source>
</reference>
<evidence type="ECO:0000313" key="3">
    <source>
        <dbReference type="EMBL" id="AAZ86755.1"/>
    </source>
</evidence>
<reference evidence="2" key="8">
    <citation type="submission" date="2006-08" db="EMBL/GenBank/DDBJ databases">
        <authorList>
            <person name="Celniker S."/>
            <person name="Carlson J."/>
            <person name="Wan K."/>
            <person name="Frise E."/>
            <person name="Hoskins R."/>
            <person name="Park S."/>
            <person name="Svirskas R."/>
            <person name="Rubin G."/>
        </authorList>
    </citation>
    <scope>NUCLEOTIDE SEQUENCE</scope>
</reference>
<dbReference type="RefSeq" id="NP_572280.2">
    <property type="nucleotide sequence ID" value="NM_132052.4"/>
</dbReference>
<accession>Q9W455</accession>
<dbReference type="VEuPathDB" id="VectorBase:FBgn0029825"/>
<dbReference type="PaxDb" id="7227-FBpp0070824"/>
<dbReference type="AlphaFoldDB" id="Q9W455"/>
<dbReference type="BioGRID-ORCS" id="31526">
    <property type="hits" value="0 hits in 1 CRISPR screen"/>
</dbReference>
<dbReference type="eggNOG" id="ENOG502SBND">
    <property type="taxonomic scope" value="Eukaryota"/>
</dbReference>
<reference evidence="2 6" key="10">
    <citation type="journal article" date="2007" name="Science">
        <title>Sequence finishing and mapping of Drosophila melanogaster heterochromatin.</title>
        <authorList>
            <person name="Hoskins R.A."/>
            <person name="Carlson J.W."/>
            <person name="Kennedy C."/>
            <person name="Acevedo D."/>
            <person name="Evans-Holm M."/>
            <person name="Frise E."/>
            <person name="Wan K.H."/>
            <person name="Park S."/>
            <person name="Mendez-Lago M."/>
            <person name="Rossi F."/>
            <person name="Villasante A."/>
            <person name="Dimitri P."/>
            <person name="Karpen G.H."/>
            <person name="Celniker S.E."/>
        </authorList>
    </citation>
    <scope>NUCLEOTIDE SEQUENCE [LARGE SCALE GENOMIC DNA]</scope>
    <source>
        <strain evidence="6">Berkeley</strain>
    </source>
</reference>
<reference evidence="6" key="4">
    <citation type="journal article" date="2002" name="Genome Biol.">
        <title>The transposable elements of the Drosophila melanogaster euchromatin: a genomics perspective.</title>
        <authorList>
            <person name="Kaminker J.S."/>
            <person name="Bergman C.M."/>
            <person name="Kronmiller B."/>
            <person name="Carlson J."/>
            <person name="Svirskas R."/>
            <person name="Patel S."/>
            <person name="Frise E."/>
            <person name="Wheeler D.A."/>
            <person name="Lewis S.E."/>
            <person name="Rubin G.M."/>
            <person name="Ashburner M."/>
            <person name="Celniker S.E."/>
        </authorList>
    </citation>
    <scope>NUCLEOTIDE SEQUENCE [LARGE SCALE GENOMIC DNA]</scope>
    <source>
        <strain evidence="6">Berkeley</strain>
    </source>
</reference>
<protein>
    <submittedName>
        <fullName evidence="3">LD25916p</fullName>
    </submittedName>
    <submittedName>
        <fullName evidence="2">Uncharacterized protein, isoform A</fullName>
    </submittedName>
    <submittedName>
        <fullName evidence="4">Uncharacterized protein, isoform B</fullName>
    </submittedName>
</protein>
<dbReference type="EMBL" id="AE014298">
    <property type="protein sequence ID" value="AHN59389.1"/>
    <property type="molecule type" value="Genomic_DNA"/>
</dbReference>
<reference evidence="2" key="13">
    <citation type="journal article" date="2015" name="Genome Res.">
        <title>The Release 6 reference sequence of the Drosophila melanogaster genome.</title>
        <authorList>
            <person name="Hoskins R.A."/>
            <person name="Carlson J.W."/>
            <person name="Wan K.H."/>
            <person name="Park S."/>
            <person name="Mendez I."/>
            <person name="Galle S.E."/>
            <person name="Booth B.W."/>
            <person name="Pfeiffer B.D."/>
            <person name="George R.A."/>
            <person name="Svirskas R."/>
            <person name="Krzywinski M."/>
            <person name="Schein J."/>
            <person name="Accardo M.C."/>
            <person name="Damia E."/>
            <person name="Messina G."/>
            <person name="Mendez-Lago M."/>
            <person name="de Pablos B."/>
            <person name="Demakova O.V."/>
            <person name="Andreyeva E.N."/>
            <person name="Boldyreva L.V."/>
            <person name="Marra M."/>
            <person name="Carvalho A.B."/>
            <person name="Dimitri P."/>
            <person name="Villasante A."/>
            <person name="Zhimulev I.F."/>
            <person name="Rubin G.M."/>
            <person name="Karpen G.H."/>
            <person name="Celniker S.E."/>
        </authorList>
    </citation>
    <scope>NUCLEOTIDE SEQUENCE</scope>
</reference>
<sequence>MLLKVVNINGLQHLFACTEGQHDETLTIHVFRPREKWTYSETLMKRDYQQRLKTLNARVKFPEELVRQVLLNKDPLHVEQDYQHPLNVLKLKYAMANFKVFLKWEWHLRPMDAAQLYSQMFLNTMSTALGLRVQIPLLLGIIHAKDKELNQYRTEGCQLRKVTVETKPFDLEAFMNKHKQLLDCSAAYQKAQSTFFADKPSPNWTSLSSPWARDVAPYSSSNGYFASSKASSPKEAPRIRKRKALEINTNHMERKVMQRRSNPLVEYKSSQSSQETNVNLILKVELAPMDTKNDLTDDDEESSTSSGLSQGWSAKLTKFNPTVGSGVYELASQEQYASSEDEDASSKNGDTSSKYEDASSKDEDASSKDENTSSKDEDAPSKDEDTSSKDEDASSEYEEVTREASNAFNFVIKKVESLKEFYDAPRELIQEPKVGKSDQNWDLILRTVLEDIKAVLIYSTERIEKAIQSYINKLAQK</sequence>
<evidence type="ECO:0000256" key="1">
    <source>
        <dbReference type="SAM" id="MobiDB-lite"/>
    </source>
</evidence>
<feature type="region of interest" description="Disordered" evidence="1">
    <location>
        <begin position="333"/>
        <end position="402"/>
    </location>
</feature>
<dbReference type="OrthoDB" id="2155935at2759"/>
<dbReference type="HOGENOM" id="CLU_055023_0_0_1"/>
<dbReference type="EMBL" id="AE014298">
    <property type="protein sequence ID" value="AAF46103.2"/>
    <property type="molecule type" value="Genomic_DNA"/>
</dbReference>
<dbReference type="KEGG" id="dme:Dmel_CG12728"/>
<dbReference type="RefSeq" id="NP_001284918.1">
    <property type="nucleotide sequence ID" value="NM_001297989.1"/>
</dbReference>
<dbReference type="UCSC" id="CG12728-RA">
    <property type="organism name" value="d. melanogaster"/>
</dbReference>
<dbReference type="Proteomes" id="UP000000803">
    <property type="component" value="Chromosome X"/>
</dbReference>
<dbReference type="STRING" id="7227.FBpp0309798"/>
<reference evidence="2" key="15">
    <citation type="submission" date="2024-06" db="EMBL/GenBank/DDBJ databases">
        <title>Drosophila melanogaster release 4 sequence.</title>
        <authorList>
            <consortium name="Berkeley Drosophila Genome Project"/>
            <person name="Celniker S."/>
            <person name="Carlson J."/>
            <person name="Wan K."/>
            <person name="Pfeiffer B."/>
            <person name="Frise E."/>
            <person name="George R."/>
            <person name="Hoskins R."/>
            <person name="Stapleton M."/>
            <person name="Pacleb J."/>
            <person name="Park S."/>
            <person name="Svirskas R."/>
            <person name="Smith E."/>
            <person name="Yu C."/>
            <person name="Rubin G."/>
        </authorList>
    </citation>
    <scope>NUCLEOTIDE SEQUENCE</scope>
</reference>
<reference evidence="6" key="2">
    <citation type="journal article" date="2002" name="Genome Biol.">
        <title>Finishing a whole-genome shotgun: release 3 of the Drosophila melanogaster euchromatic genome sequence.</title>
        <authorList>
            <person name="Celniker S.E."/>
            <person name="Wheeler D.A."/>
            <person name="Kronmiller B."/>
            <person name="Carlson J.W."/>
            <person name="Halpern A."/>
            <person name="Patel S."/>
            <person name="Adams M."/>
            <person name="Champe M."/>
            <person name="Dugan S.P."/>
            <person name="Frise E."/>
            <person name="Hodgson A."/>
            <person name="George R.A."/>
            <person name="Hoskins R.A."/>
            <person name="Laverty T."/>
            <person name="Muzny D.M."/>
            <person name="Nelson C.R."/>
            <person name="Pacleb J.M."/>
            <person name="Park S."/>
            <person name="Pfeiffer B.D."/>
            <person name="Richards S."/>
            <person name="Sodergren E.J."/>
            <person name="Svirskas R."/>
            <person name="Tabor P.E."/>
            <person name="Wan K."/>
            <person name="Stapleton M."/>
            <person name="Sutton G.G."/>
            <person name="Venter C."/>
            <person name="Weinstock G."/>
            <person name="Scherer S.E."/>
            <person name="Myers E.W."/>
            <person name="Gibbs R.A."/>
            <person name="Rubin G.M."/>
        </authorList>
    </citation>
    <scope>NUCLEOTIDE SEQUENCE [LARGE SCALE GENOMIC DNA]</scope>
    <source>
        <strain evidence="6">Berkeley</strain>
    </source>
</reference>
<reference evidence="2 6" key="6">
    <citation type="journal article" date="2005" name="PLoS Comput. Biol.">
        <title>Combined evidence annotation of transposable elements in genome sequences.</title>
        <authorList>
            <person name="Quesneville H."/>
            <person name="Bergman C.M."/>
            <person name="Andrieu O."/>
            <person name="Autard D."/>
            <person name="Nouaud D."/>
            <person name="Ashburner M."/>
            <person name="Anxolabehere D."/>
        </authorList>
    </citation>
    <scope>NUCLEOTIDE SEQUENCE [LARGE SCALE GENOMIC DNA]</scope>
    <source>
        <strain evidence="6">Berkeley</strain>
    </source>
</reference>
<dbReference type="FlyBase" id="FBgn0029825">
    <property type="gene designation" value="CG12728"/>
</dbReference>
<evidence type="ECO:0000313" key="4">
    <source>
        <dbReference type="EMBL" id="AHN59389.1"/>
    </source>
</evidence>